<keyword evidence="2 10" id="KW-1003">Cell membrane</keyword>
<feature type="transmembrane region" description="Helical" evidence="10">
    <location>
        <begin position="65"/>
        <end position="84"/>
    </location>
</feature>
<comment type="activity regulation">
    <text evidence="10">Na(+) is not transported, but it plays an essential structural role and its presence is essential for fluoride channel function.</text>
</comment>
<feature type="binding site" evidence="10">
    <location>
        <position position="72"/>
    </location>
    <ligand>
        <name>Na(+)</name>
        <dbReference type="ChEBI" id="CHEBI:29101"/>
        <note>structural</note>
    </ligand>
</feature>
<comment type="subcellular location">
    <subcellularLocation>
        <location evidence="1 10">Cell membrane</location>
        <topology evidence="1 10">Multi-pass membrane protein</topology>
    </subcellularLocation>
</comment>
<keyword evidence="4 10" id="KW-1133">Transmembrane helix</keyword>
<keyword evidence="10" id="KW-0479">Metal-binding</keyword>
<dbReference type="PANTHER" id="PTHR28259:SF1">
    <property type="entry name" value="FLUORIDE EXPORT PROTEIN 1-RELATED"/>
    <property type="match status" value="1"/>
</dbReference>
<keyword evidence="6 10" id="KW-0407">Ion channel</keyword>
<dbReference type="OrthoDB" id="9799631at2"/>
<evidence type="ECO:0000256" key="3">
    <source>
        <dbReference type="ARBA" id="ARBA00022692"/>
    </source>
</evidence>
<accession>A0A387BGW0</accession>
<comment type="catalytic activity">
    <reaction evidence="8">
        <text>fluoride(in) = fluoride(out)</text>
        <dbReference type="Rhea" id="RHEA:76159"/>
        <dbReference type="ChEBI" id="CHEBI:17051"/>
    </reaction>
    <physiologicalReaction direction="left-to-right" evidence="8">
        <dbReference type="Rhea" id="RHEA:76160"/>
    </physiologicalReaction>
</comment>
<evidence type="ECO:0000313" key="11">
    <source>
        <dbReference type="EMBL" id="AYG00257.1"/>
    </source>
</evidence>
<keyword evidence="3 10" id="KW-0812">Transmembrane</keyword>
<dbReference type="PANTHER" id="PTHR28259">
    <property type="entry name" value="FLUORIDE EXPORT PROTEIN 1-RELATED"/>
    <property type="match status" value="1"/>
</dbReference>
<dbReference type="AlphaFoldDB" id="A0A387BGW0"/>
<feature type="transmembrane region" description="Helical" evidence="10">
    <location>
        <begin position="6"/>
        <end position="22"/>
    </location>
</feature>
<evidence type="ECO:0000256" key="4">
    <source>
        <dbReference type="ARBA" id="ARBA00022989"/>
    </source>
</evidence>
<evidence type="ECO:0000256" key="6">
    <source>
        <dbReference type="ARBA" id="ARBA00023303"/>
    </source>
</evidence>
<evidence type="ECO:0000256" key="2">
    <source>
        <dbReference type="ARBA" id="ARBA00022475"/>
    </source>
</evidence>
<feature type="transmembrane region" description="Helical" evidence="10">
    <location>
        <begin position="34"/>
        <end position="53"/>
    </location>
</feature>
<evidence type="ECO:0000256" key="5">
    <source>
        <dbReference type="ARBA" id="ARBA00023136"/>
    </source>
</evidence>
<comment type="function">
    <text evidence="9 10">Fluoride-specific ion channel. Important for reducing fluoride concentration in the cell, thus reducing its toxicity.</text>
</comment>
<dbReference type="RefSeq" id="WP_120771645.1">
    <property type="nucleotide sequence ID" value="NZ_CP032627.1"/>
</dbReference>
<dbReference type="InterPro" id="IPR003691">
    <property type="entry name" value="FluC"/>
</dbReference>
<evidence type="ECO:0000256" key="1">
    <source>
        <dbReference type="ARBA" id="ARBA00004651"/>
    </source>
</evidence>
<keyword evidence="12" id="KW-1185">Reference proteome</keyword>
<dbReference type="GO" id="GO:0005886">
    <property type="term" value="C:plasma membrane"/>
    <property type="evidence" value="ECO:0007669"/>
    <property type="project" value="UniProtKB-SubCell"/>
</dbReference>
<reference evidence="11 12" key="1">
    <citation type="submission" date="2018-09" db="EMBL/GenBank/DDBJ databases">
        <title>Genome sequencing of strain 1JSPR-7.</title>
        <authorList>
            <person name="Heo J."/>
            <person name="Kim S.-J."/>
            <person name="Kwon S.-W."/>
        </authorList>
    </citation>
    <scope>NUCLEOTIDE SEQUENCE [LARGE SCALE GENOMIC DNA]</scope>
    <source>
        <strain evidence="11 12">1JSPR-7</strain>
    </source>
</reference>
<keyword evidence="10" id="KW-0813">Transport</keyword>
<feature type="binding site" evidence="10">
    <location>
        <position position="75"/>
    </location>
    <ligand>
        <name>Na(+)</name>
        <dbReference type="ChEBI" id="CHEBI:29101"/>
        <note>structural</note>
    </ligand>
</feature>
<dbReference type="Proteomes" id="UP000269374">
    <property type="component" value="Chromosome"/>
</dbReference>
<dbReference type="EMBL" id="CP032627">
    <property type="protein sequence ID" value="AYG00257.1"/>
    <property type="molecule type" value="Genomic_DNA"/>
</dbReference>
<dbReference type="Pfam" id="PF02537">
    <property type="entry name" value="CRCB"/>
    <property type="match status" value="1"/>
</dbReference>
<evidence type="ECO:0000256" key="8">
    <source>
        <dbReference type="ARBA" id="ARBA00035585"/>
    </source>
</evidence>
<evidence type="ECO:0000313" key="12">
    <source>
        <dbReference type="Proteomes" id="UP000269374"/>
    </source>
</evidence>
<name>A0A387BGW0_9LACT</name>
<sequence>MIGEIVLVGLASGIGAVTRYLMSNLSIVFKKIGFPIGTYLVNIIGSLLIGYFFGRFGSQAESYKIFATGFCGGLTTFSTYNFELFDLLENHDYKHFAEYFLLSYGLGFIAVLLGLWLAK</sequence>
<evidence type="ECO:0000256" key="10">
    <source>
        <dbReference type="HAMAP-Rule" id="MF_00454"/>
    </source>
</evidence>
<evidence type="ECO:0000256" key="7">
    <source>
        <dbReference type="ARBA" id="ARBA00035120"/>
    </source>
</evidence>
<evidence type="ECO:0000256" key="9">
    <source>
        <dbReference type="ARBA" id="ARBA00049940"/>
    </source>
</evidence>
<keyword evidence="10" id="KW-0406">Ion transport</keyword>
<organism evidence="11 12">
    <name type="scientific">Lactococcus allomyrinae</name>
    <dbReference type="NCBI Taxonomy" id="2419773"/>
    <lineage>
        <taxon>Bacteria</taxon>
        <taxon>Bacillati</taxon>
        <taxon>Bacillota</taxon>
        <taxon>Bacilli</taxon>
        <taxon>Lactobacillales</taxon>
        <taxon>Streptococcaceae</taxon>
        <taxon>Lactococcus</taxon>
    </lineage>
</organism>
<dbReference type="GO" id="GO:0062054">
    <property type="term" value="F:fluoride channel activity"/>
    <property type="evidence" value="ECO:0007669"/>
    <property type="project" value="UniProtKB-UniRule"/>
</dbReference>
<dbReference type="GO" id="GO:0140114">
    <property type="term" value="P:cellular detoxification of fluoride"/>
    <property type="evidence" value="ECO:0007669"/>
    <property type="project" value="UniProtKB-UniRule"/>
</dbReference>
<dbReference type="HAMAP" id="MF_00454">
    <property type="entry name" value="FluC"/>
    <property type="match status" value="1"/>
</dbReference>
<dbReference type="GO" id="GO:0046872">
    <property type="term" value="F:metal ion binding"/>
    <property type="evidence" value="ECO:0007669"/>
    <property type="project" value="UniProtKB-KW"/>
</dbReference>
<keyword evidence="10" id="KW-0915">Sodium</keyword>
<protein>
    <recommendedName>
        <fullName evidence="10">Fluoride-specific ion channel FluC</fullName>
    </recommendedName>
</protein>
<keyword evidence="5 10" id="KW-0472">Membrane</keyword>
<gene>
    <name evidence="10 11" type="primary">crcB</name>
    <name evidence="10" type="synonym">fluC</name>
    <name evidence="11" type="ORF">D7I46_03640</name>
</gene>
<comment type="similarity">
    <text evidence="7 10">Belongs to the fluoride channel Fluc/FEX (TC 1.A.43) family.</text>
</comment>
<proteinExistence type="inferred from homology"/>
<dbReference type="KEGG" id="lact:D7I46_03640"/>
<feature type="transmembrane region" description="Helical" evidence="10">
    <location>
        <begin position="96"/>
        <end position="118"/>
    </location>
</feature>
<dbReference type="NCBIfam" id="TIGR00494">
    <property type="entry name" value="crcB"/>
    <property type="match status" value="1"/>
</dbReference>